<feature type="non-terminal residue" evidence="2">
    <location>
        <position position="20"/>
    </location>
</feature>
<dbReference type="AlphaFoldDB" id="A0A392QWQ6"/>
<feature type="compositionally biased region" description="Polar residues" evidence="1">
    <location>
        <begin position="1"/>
        <end position="13"/>
    </location>
</feature>
<comment type="caution">
    <text evidence="2">The sequence shown here is derived from an EMBL/GenBank/DDBJ whole genome shotgun (WGS) entry which is preliminary data.</text>
</comment>
<keyword evidence="3" id="KW-1185">Reference proteome</keyword>
<evidence type="ECO:0000313" key="2">
    <source>
        <dbReference type="EMBL" id="MCI28781.1"/>
    </source>
</evidence>
<dbReference type="EMBL" id="LXQA010167953">
    <property type="protein sequence ID" value="MCI28781.1"/>
    <property type="molecule type" value="Genomic_DNA"/>
</dbReference>
<organism evidence="2 3">
    <name type="scientific">Trifolium medium</name>
    <dbReference type="NCBI Taxonomy" id="97028"/>
    <lineage>
        <taxon>Eukaryota</taxon>
        <taxon>Viridiplantae</taxon>
        <taxon>Streptophyta</taxon>
        <taxon>Embryophyta</taxon>
        <taxon>Tracheophyta</taxon>
        <taxon>Spermatophyta</taxon>
        <taxon>Magnoliopsida</taxon>
        <taxon>eudicotyledons</taxon>
        <taxon>Gunneridae</taxon>
        <taxon>Pentapetalae</taxon>
        <taxon>rosids</taxon>
        <taxon>fabids</taxon>
        <taxon>Fabales</taxon>
        <taxon>Fabaceae</taxon>
        <taxon>Papilionoideae</taxon>
        <taxon>50 kb inversion clade</taxon>
        <taxon>NPAAA clade</taxon>
        <taxon>Hologalegina</taxon>
        <taxon>IRL clade</taxon>
        <taxon>Trifolieae</taxon>
        <taxon>Trifolium</taxon>
    </lineage>
</organism>
<protein>
    <submittedName>
        <fullName evidence="2">Uncharacterized protein</fullName>
    </submittedName>
</protein>
<proteinExistence type="predicted"/>
<evidence type="ECO:0000256" key="1">
    <source>
        <dbReference type="SAM" id="MobiDB-lite"/>
    </source>
</evidence>
<reference evidence="2 3" key="1">
    <citation type="journal article" date="2018" name="Front. Plant Sci.">
        <title>Red Clover (Trifolium pratense) and Zigzag Clover (T. medium) - A Picture of Genomic Similarities and Differences.</title>
        <authorList>
            <person name="Dluhosova J."/>
            <person name="Istvanek J."/>
            <person name="Nedelnik J."/>
            <person name="Repkova J."/>
        </authorList>
    </citation>
    <scope>NUCLEOTIDE SEQUENCE [LARGE SCALE GENOMIC DNA]</scope>
    <source>
        <strain evidence="3">cv. 10/8</strain>
        <tissue evidence="2">Leaf</tissue>
    </source>
</reference>
<feature type="region of interest" description="Disordered" evidence="1">
    <location>
        <begin position="1"/>
        <end position="20"/>
    </location>
</feature>
<accession>A0A392QWQ6</accession>
<sequence length="20" mass="2119">MKSTHNSAMSVATGSDPWIV</sequence>
<name>A0A392QWQ6_9FABA</name>
<dbReference type="Proteomes" id="UP000265520">
    <property type="component" value="Unassembled WGS sequence"/>
</dbReference>
<evidence type="ECO:0000313" key="3">
    <source>
        <dbReference type="Proteomes" id="UP000265520"/>
    </source>
</evidence>